<name>A0A098LCR0_9BACT</name>
<dbReference type="EMBL" id="BBLT01000002">
    <property type="protein sequence ID" value="GAL83978.1"/>
    <property type="molecule type" value="Genomic_DNA"/>
</dbReference>
<proteinExistence type="predicted"/>
<keyword evidence="3" id="KW-1185">Reference proteome</keyword>
<dbReference type="STRING" id="153721.MYP_1206"/>
<dbReference type="RefSeq" id="WP_045459793.1">
    <property type="nucleotide sequence ID" value="NZ_BBLT01000002.1"/>
</dbReference>
<evidence type="ECO:0000313" key="2">
    <source>
        <dbReference type="EMBL" id="GAL83978.1"/>
    </source>
</evidence>
<dbReference type="OrthoDB" id="645964at2"/>
<reference evidence="2 3" key="1">
    <citation type="submission" date="2014-09" db="EMBL/GenBank/DDBJ databases">
        <title>Sporocytophaga myxococcoides PG-01 genome sequencing.</title>
        <authorList>
            <person name="Liu L."/>
            <person name="Gao P.J."/>
            <person name="Chen G.J."/>
            <person name="Wang L.S."/>
        </authorList>
    </citation>
    <scope>NUCLEOTIDE SEQUENCE [LARGE SCALE GENOMIC DNA]</scope>
    <source>
        <strain evidence="2 3">PG-01</strain>
    </source>
</reference>
<accession>A0A098LCR0</accession>
<protein>
    <submittedName>
        <fullName evidence="2">Uncharacterized protein</fullName>
    </submittedName>
</protein>
<dbReference type="AlphaFoldDB" id="A0A098LCR0"/>
<evidence type="ECO:0000256" key="1">
    <source>
        <dbReference type="SAM" id="Phobius"/>
    </source>
</evidence>
<keyword evidence="1" id="KW-0472">Membrane</keyword>
<comment type="caution">
    <text evidence="2">The sequence shown here is derived from an EMBL/GenBank/DDBJ whole genome shotgun (WGS) entry which is preliminary data.</text>
</comment>
<keyword evidence="1" id="KW-1133">Transmembrane helix</keyword>
<dbReference type="eggNOG" id="ENOG50322WM">
    <property type="taxonomic scope" value="Bacteria"/>
</dbReference>
<gene>
    <name evidence="2" type="ORF">MYP_1206</name>
</gene>
<feature type="transmembrane region" description="Helical" evidence="1">
    <location>
        <begin position="33"/>
        <end position="57"/>
    </location>
</feature>
<keyword evidence="1" id="KW-0812">Transmembrane</keyword>
<evidence type="ECO:0000313" key="3">
    <source>
        <dbReference type="Proteomes" id="UP000030185"/>
    </source>
</evidence>
<dbReference type="Proteomes" id="UP000030185">
    <property type="component" value="Unassembled WGS sequence"/>
</dbReference>
<dbReference type="SUPFAM" id="SSF52266">
    <property type="entry name" value="SGNH hydrolase"/>
    <property type="match status" value="1"/>
</dbReference>
<sequence>MKESVIENTSEVKVPSIEVEIQSEVAKKEKNRLWVYLVLIPLIFVGDRGIGAFLEYLTMTSNLRYSKLYNGKGEADVVILGNSRGNGYYEPEIRKITGMTTLNLSYNALPGEVGQVLIEDYFERYKTKLLIVDISLVMRTEDQVITSFSPYISKSEKMDSLIHDVSSATARGCQISKLYQYNSELFHRALYYLGNQEGDWILDKQIKEELLTLDNLDDSLDVVITKKGLDNLKVIADVAKKHNAKVEFVIAPYHSIWLNKIHNIKDFLAAVTKHTGVEVRDYCRLTNDKTCYSDYLHLNKKGSLLYMKQLQDDGVFDLN</sequence>
<organism evidence="2 3">
    <name type="scientific">Sporocytophaga myxococcoides</name>
    <dbReference type="NCBI Taxonomy" id="153721"/>
    <lineage>
        <taxon>Bacteria</taxon>
        <taxon>Pseudomonadati</taxon>
        <taxon>Bacteroidota</taxon>
        <taxon>Cytophagia</taxon>
        <taxon>Cytophagales</taxon>
        <taxon>Cytophagaceae</taxon>
        <taxon>Sporocytophaga</taxon>
    </lineage>
</organism>